<evidence type="ECO:0000313" key="4">
    <source>
        <dbReference type="Proteomes" id="UP001160625"/>
    </source>
</evidence>
<dbReference type="InterPro" id="IPR019734">
    <property type="entry name" value="TPR_rpt"/>
</dbReference>
<dbReference type="InterPro" id="IPR011990">
    <property type="entry name" value="TPR-like_helical_dom_sf"/>
</dbReference>
<dbReference type="EMBL" id="JARYGZ010000001">
    <property type="protein sequence ID" value="MDH7639532.1"/>
    <property type="molecule type" value="Genomic_DNA"/>
</dbReference>
<dbReference type="SUPFAM" id="SSF52540">
    <property type="entry name" value="P-loop containing nucleoside triphosphate hydrolases"/>
    <property type="match status" value="1"/>
</dbReference>
<dbReference type="Proteomes" id="UP001160625">
    <property type="component" value="Unassembled WGS sequence"/>
</dbReference>
<dbReference type="InterPro" id="IPR027417">
    <property type="entry name" value="P-loop_NTPase"/>
</dbReference>
<dbReference type="PROSITE" id="PS50005">
    <property type="entry name" value="TPR"/>
    <property type="match status" value="1"/>
</dbReference>
<dbReference type="Gene3D" id="1.25.40.10">
    <property type="entry name" value="Tetratricopeptide repeat domain"/>
    <property type="match status" value="2"/>
</dbReference>
<keyword evidence="4" id="KW-1185">Reference proteome</keyword>
<evidence type="ECO:0000256" key="2">
    <source>
        <dbReference type="PROSITE-ProRule" id="PRU00339"/>
    </source>
</evidence>
<dbReference type="SUPFAM" id="SSF48452">
    <property type="entry name" value="TPR-like"/>
    <property type="match status" value="1"/>
</dbReference>
<organism evidence="3 4">
    <name type="scientific">Sphingomonas oryzagri</name>
    <dbReference type="NCBI Taxonomy" id="3042314"/>
    <lineage>
        <taxon>Bacteria</taxon>
        <taxon>Pseudomonadati</taxon>
        <taxon>Pseudomonadota</taxon>
        <taxon>Alphaproteobacteria</taxon>
        <taxon>Sphingomonadales</taxon>
        <taxon>Sphingomonadaceae</taxon>
        <taxon>Sphingomonas</taxon>
    </lineage>
</organism>
<gene>
    <name evidence="3" type="ORF">QGN17_12405</name>
</gene>
<dbReference type="Pfam" id="PF14559">
    <property type="entry name" value="TPR_19"/>
    <property type="match status" value="1"/>
</dbReference>
<name>A0ABT6N2S0_9SPHN</name>
<evidence type="ECO:0000313" key="3">
    <source>
        <dbReference type="EMBL" id="MDH7639532.1"/>
    </source>
</evidence>
<dbReference type="PANTHER" id="PTHR12788:SF10">
    <property type="entry name" value="PROTEIN-TYROSINE SULFOTRANSFERASE"/>
    <property type="match status" value="1"/>
</dbReference>
<dbReference type="Pfam" id="PF13469">
    <property type="entry name" value="Sulfotransfer_3"/>
    <property type="match status" value="1"/>
</dbReference>
<feature type="repeat" description="TPR" evidence="2">
    <location>
        <begin position="132"/>
        <end position="165"/>
    </location>
</feature>
<comment type="caution">
    <text evidence="3">The sequence shown here is derived from an EMBL/GenBank/DDBJ whole genome shotgun (WGS) entry which is preliminary data.</text>
</comment>
<reference evidence="3" key="1">
    <citation type="submission" date="2023-04" db="EMBL/GenBank/DDBJ databases">
        <title>Sphingomonas sp. MAHUQ-71 isolated from rice field.</title>
        <authorList>
            <person name="Huq M.A."/>
        </authorList>
    </citation>
    <scope>NUCLEOTIDE SEQUENCE</scope>
    <source>
        <strain evidence="3">MAHUQ-71</strain>
    </source>
</reference>
<dbReference type="SMART" id="SM00028">
    <property type="entry name" value="TPR"/>
    <property type="match status" value="4"/>
</dbReference>
<dbReference type="InterPro" id="IPR026634">
    <property type="entry name" value="TPST-like"/>
</dbReference>
<proteinExistence type="predicted"/>
<dbReference type="Pfam" id="PF13432">
    <property type="entry name" value="TPR_16"/>
    <property type="match status" value="1"/>
</dbReference>
<accession>A0ABT6N2S0</accession>
<evidence type="ECO:0000256" key="1">
    <source>
        <dbReference type="ARBA" id="ARBA00022679"/>
    </source>
</evidence>
<protein>
    <submittedName>
        <fullName evidence="3">Sulfotransferase</fullName>
    </submittedName>
</protein>
<dbReference type="PANTHER" id="PTHR12788">
    <property type="entry name" value="PROTEIN-TYROSINE SULFOTRANSFERASE 2"/>
    <property type="match status" value="1"/>
</dbReference>
<keyword evidence="2" id="KW-0802">TPR repeat</keyword>
<keyword evidence="1" id="KW-0808">Transferase</keyword>
<dbReference type="Gene3D" id="3.40.50.300">
    <property type="entry name" value="P-loop containing nucleotide triphosphate hydrolases"/>
    <property type="match status" value="1"/>
</dbReference>
<sequence length="513" mass="57058">MQAALALSDNRLDIAEPILRDRLKQRPTDVAAIRMLAEIAGRLGRYRDAGNLLERAIELAPGFVAARHNHALVLHRQGRGEDALAAIDPLLAADPGNPSYLNLKAAILSGTGDFAQAIAIYRRVLAGYPHQPKVWMSLGHMLKTLGEQEESIAAYRRAIAMRPELGEAWWSLANLKTYRFSDEDRAAMRAALETPDLDGEDRFHLEFALGKAEEDAGDAEASFAHYVGGNRGRRAAIDYDAAELTRAVARAEAIYTPDFFAAREGWGCPAADPIFVVSLPRSGSTLIEQILASHSQVEGTSELPDIAALVMEVGPAKVGGLDRASVRALGEAYLDRTRIQRKTARPFFIDKMPNNWAHTGFIKLILPNAKIVDARRHPLGCCLSNFKQHFARGQSFTYDLADIGHYYRDYVRWMAHLDRVAPGAAHRVFYERMVEDQEGETRALLAALGLPFEDACLRFHETQRAVRTASSEQVRQPIFREGMEQWKRFDRWLGPLREALGPVLDTYPNVPAA</sequence>